<dbReference type="Gene3D" id="1.10.3210.10">
    <property type="entry name" value="Hypothetical protein af1432"/>
    <property type="match status" value="1"/>
</dbReference>
<organism evidence="13 14">
    <name type="scientific">Desulfurivibrio alkaliphilus (strain DSM 19089 / UNIQEM U267 / AHT2)</name>
    <dbReference type="NCBI Taxonomy" id="589865"/>
    <lineage>
        <taxon>Bacteria</taxon>
        <taxon>Pseudomonadati</taxon>
        <taxon>Thermodesulfobacteriota</taxon>
        <taxon>Desulfobulbia</taxon>
        <taxon>Desulfobulbales</taxon>
        <taxon>Desulfobulbaceae</taxon>
        <taxon>Desulfurivibrio</taxon>
    </lineage>
</organism>
<dbReference type="HOGENOM" id="CLU_028328_1_0_7"/>
<dbReference type="KEGG" id="dak:DaAHT2_0913"/>
<dbReference type="AlphaFoldDB" id="D6Z242"/>
<feature type="coiled-coil region" evidence="11">
    <location>
        <begin position="43"/>
        <end position="155"/>
    </location>
</feature>
<dbReference type="OrthoDB" id="9803205at2"/>
<dbReference type="GO" id="GO:0003723">
    <property type="term" value="F:RNA binding"/>
    <property type="evidence" value="ECO:0007669"/>
    <property type="project" value="UniProtKB-UniRule"/>
</dbReference>
<gene>
    <name evidence="9" type="primary">rny</name>
    <name evidence="13" type="ordered locus">DaAHT2_0913</name>
</gene>
<dbReference type="GO" id="GO:0016787">
    <property type="term" value="F:hydrolase activity"/>
    <property type="evidence" value="ECO:0007669"/>
    <property type="project" value="UniProtKB-KW"/>
</dbReference>
<evidence type="ECO:0000313" key="13">
    <source>
        <dbReference type="EMBL" id="ADH85617.1"/>
    </source>
</evidence>
<evidence type="ECO:0000256" key="7">
    <source>
        <dbReference type="ARBA" id="ARBA00022989"/>
    </source>
</evidence>
<evidence type="ECO:0000256" key="3">
    <source>
        <dbReference type="ARBA" id="ARBA00022722"/>
    </source>
</evidence>
<evidence type="ECO:0000313" key="14">
    <source>
        <dbReference type="Proteomes" id="UP000001508"/>
    </source>
</evidence>
<sequence>MTDSIVVALIAGLLALAVGVAAGFYLRKFIIDSRREDAEAQGRKLVENALAEAERIKKEAVLQSRDECLQLRQEVEKEIRDRKKEVSEEEKRLIQKLDQMERKIELLDQREMELYKKEQNLGKEEEKLAGRNQEIDRLVEEQRSQLEKVASLSREEAKQKLIESIESEARMEAAKAVVRIENEMKMKADRKAKNILALAISRYAGDYVAEKTVSVVPLPGDEMKGRIIGREGRNIRAIEAATGIDVIIDDTPEAVILSGFNPVRREVARLSLERLIADGRIHPARIEEVVGKVAEELEVGMREAGEQATFDVGAHGVNPELIMLLGRLKYRTSYSQNCLQHSLEVAFLCGIMASELGLNVKRAKRAGLLHDIGKAVDHEVEGSHASIGADLAKKYGESPEVVHAIAAHHEDVEPEGILDILVQSADALSGARPGARKEMLESYVKRLEDLEKIANGFKGVDKSYAIQAGREIRVIVDSAKLSDAEAAMVTKDIVKKIEEELTYPGQIRVTVIRESRNVEYAK</sequence>
<keyword evidence="5 9" id="KW-0378">Hydrolase</keyword>
<name>D6Z242_DESAT</name>
<evidence type="ECO:0000256" key="1">
    <source>
        <dbReference type="ARBA" id="ARBA00022475"/>
    </source>
</evidence>
<dbReference type="SMART" id="SM00322">
    <property type="entry name" value="KH"/>
    <property type="match status" value="1"/>
</dbReference>
<dbReference type="CDD" id="cd00077">
    <property type="entry name" value="HDc"/>
    <property type="match status" value="1"/>
</dbReference>
<dbReference type="Pfam" id="PF01966">
    <property type="entry name" value="HD"/>
    <property type="match status" value="1"/>
</dbReference>
<dbReference type="InterPro" id="IPR036612">
    <property type="entry name" value="KH_dom_type_1_sf"/>
</dbReference>
<evidence type="ECO:0000256" key="9">
    <source>
        <dbReference type="HAMAP-Rule" id="MF_00335"/>
    </source>
</evidence>
<dbReference type="NCBIfam" id="TIGR00277">
    <property type="entry name" value="HDIG"/>
    <property type="match status" value="1"/>
</dbReference>
<keyword evidence="2" id="KW-0812">Transmembrane</keyword>
<dbReference type="GO" id="GO:0005886">
    <property type="term" value="C:plasma membrane"/>
    <property type="evidence" value="ECO:0007669"/>
    <property type="project" value="UniProtKB-UniRule"/>
</dbReference>
<evidence type="ECO:0000256" key="10">
    <source>
        <dbReference type="NCBIfam" id="TIGR03319"/>
    </source>
</evidence>
<dbReference type="Proteomes" id="UP000001508">
    <property type="component" value="Chromosome"/>
</dbReference>
<evidence type="ECO:0000256" key="8">
    <source>
        <dbReference type="ARBA" id="ARBA00023136"/>
    </source>
</evidence>
<dbReference type="InterPro" id="IPR006675">
    <property type="entry name" value="HDIG_dom"/>
</dbReference>
<comment type="function">
    <text evidence="9">Endoribonuclease that initiates mRNA decay.</text>
</comment>
<keyword evidence="14" id="KW-1185">Reference proteome</keyword>
<dbReference type="RefSeq" id="WP_013163147.1">
    <property type="nucleotide sequence ID" value="NC_014216.1"/>
</dbReference>
<dbReference type="GO" id="GO:0006402">
    <property type="term" value="P:mRNA catabolic process"/>
    <property type="evidence" value="ECO:0007669"/>
    <property type="project" value="UniProtKB-UniRule"/>
</dbReference>
<dbReference type="FunFam" id="1.10.3210.10:FF:000022">
    <property type="entry name" value="Ribonuclease Y"/>
    <property type="match status" value="1"/>
</dbReference>
<dbReference type="SUPFAM" id="SSF109604">
    <property type="entry name" value="HD-domain/PDEase-like"/>
    <property type="match status" value="1"/>
</dbReference>
<keyword evidence="4 9" id="KW-0255">Endonuclease</keyword>
<keyword evidence="6 9" id="KW-0694">RNA-binding</keyword>
<dbReference type="PROSITE" id="PS51831">
    <property type="entry name" value="HD"/>
    <property type="match status" value="1"/>
</dbReference>
<dbReference type="InParanoid" id="D6Z242"/>
<accession>D6Z242</accession>
<dbReference type="EMBL" id="CP001940">
    <property type="protein sequence ID" value="ADH85617.1"/>
    <property type="molecule type" value="Genomic_DNA"/>
</dbReference>
<dbReference type="EC" id="3.1.-.-" evidence="9 10"/>
<dbReference type="CDD" id="cd22431">
    <property type="entry name" value="KH-I_RNaseY"/>
    <property type="match status" value="1"/>
</dbReference>
<dbReference type="Gene3D" id="3.30.1370.10">
    <property type="entry name" value="K Homology domain, type 1"/>
    <property type="match status" value="1"/>
</dbReference>
<dbReference type="InterPro" id="IPR004088">
    <property type="entry name" value="KH_dom_type_1"/>
</dbReference>
<dbReference type="PANTHER" id="PTHR12826:SF15">
    <property type="entry name" value="RIBONUCLEASE Y"/>
    <property type="match status" value="1"/>
</dbReference>
<evidence type="ECO:0000256" key="2">
    <source>
        <dbReference type="ARBA" id="ARBA00022692"/>
    </source>
</evidence>
<keyword evidence="11" id="KW-0175">Coiled coil</keyword>
<keyword evidence="1" id="KW-1003">Cell membrane</keyword>
<keyword evidence="8" id="KW-0472">Membrane</keyword>
<dbReference type="InterPro" id="IPR003607">
    <property type="entry name" value="HD/PDEase_dom"/>
</dbReference>
<reference evidence="14" key="1">
    <citation type="submission" date="2010-02" db="EMBL/GenBank/DDBJ databases">
        <title>Complete sequence of Desulfurivibrio alkaliphilus AHT2.</title>
        <authorList>
            <consortium name="US DOE Joint Genome Institute"/>
            <person name="Pitluck S."/>
            <person name="Chertkov O."/>
            <person name="Detter J.C."/>
            <person name="Han C."/>
            <person name="Tapia R."/>
            <person name="Larimer F."/>
            <person name="Land M."/>
            <person name="Hauser L."/>
            <person name="Kyrpides N."/>
            <person name="Mikhailova N."/>
            <person name="Sorokin D.Y."/>
            <person name="Muyzer G."/>
            <person name="Woyke T."/>
        </authorList>
    </citation>
    <scope>NUCLEOTIDE SEQUENCE [LARGE SCALE GENOMIC DNA]</scope>
    <source>
        <strain evidence="14">DSM 19089 / UNIQEM U267 / AHT2</strain>
    </source>
</reference>
<dbReference type="PROSITE" id="PS50084">
    <property type="entry name" value="KH_TYPE_1"/>
    <property type="match status" value="1"/>
</dbReference>
<dbReference type="InterPro" id="IPR004087">
    <property type="entry name" value="KH_dom"/>
</dbReference>
<dbReference type="PANTHER" id="PTHR12826">
    <property type="entry name" value="RIBONUCLEASE Y"/>
    <property type="match status" value="1"/>
</dbReference>
<dbReference type="HAMAP" id="MF_00335">
    <property type="entry name" value="RNase_Y"/>
    <property type="match status" value="1"/>
</dbReference>
<feature type="domain" description="HD" evidence="12">
    <location>
        <begin position="338"/>
        <end position="431"/>
    </location>
</feature>
<keyword evidence="7" id="KW-1133">Transmembrane helix</keyword>
<comment type="similarity">
    <text evidence="9">Belongs to the RNase Y family.</text>
</comment>
<evidence type="ECO:0000256" key="11">
    <source>
        <dbReference type="SAM" id="Coils"/>
    </source>
</evidence>
<dbReference type="Pfam" id="PF00013">
    <property type="entry name" value="KH_1"/>
    <property type="match status" value="1"/>
</dbReference>
<evidence type="ECO:0000256" key="6">
    <source>
        <dbReference type="ARBA" id="ARBA00022884"/>
    </source>
</evidence>
<evidence type="ECO:0000256" key="5">
    <source>
        <dbReference type="ARBA" id="ARBA00022801"/>
    </source>
</evidence>
<dbReference type="InterPro" id="IPR022711">
    <property type="entry name" value="RNase_Y_N"/>
</dbReference>
<evidence type="ECO:0000256" key="4">
    <source>
        <dbReference type="ARBA" id="ARBA00022759"/>
    </source>
</evidence>
<protein>
    <recommendedName>
        <fullName evidence="9 10">Ribonuclease Y</fullName>
        <shortName evidence="9">RNase Y</shortName>
        <ecNumber evidence="9 10">3.1.-.-</ecNumber>
    </recommendedName>
</protein>
<dbReference type="STRING" id="589865.DaAHT2_0913"/>
<dbReference type="SMART" id="SM00471">
    <property type="entry name" value="HDc"/>
    <property type="match status" value="1"/>
</dbReference>
<evidence type="ECO:0000259" key="12">
    <source>
        <dbReference type="PROSITE" id="PS51831"/>
    </source>
</evidence>
<dbReference type="GO" id="GO:0004521">
    <property type="term" value="F:RNA endonuclease activity"/>
    <property type="evidence" value="ECO:0007669"/>
    <property type="project" value="UniProtKB-UniRule"/>
</dbReference>
<dbReference type="InterPro" id="IPR006674">
    <property type="entry name" value="HD_domain"/>
</dbReference>
<dbReference type="NCBIfam" id="TIGR03319">
    <property type="entry name" value="RNase_Y"/>
    <property type="match status" value="1"/>
</dbReference>
<keyword evidence="3 9" id="KW-0540">Nuclease</keyword>
<dbReference type="InterPro" id="IPR017705">
    <property type="entry name" value="Ribonuclease_Y"/>
</dbReference>
<dbReference type="Pfam" id="PF12072">
    <property type="entry name" value="RNase_Y_N"/>
    <property type="match status" value="1"/>
</dbReference>
<dbReference type="eggNOG" id="COG1418">
    <property type="taxonomic scope" value="Bacteria"/>
</dbReference>
<proteinExistence type="inferred from homology"/>
<dbReference type="SUPFAM" id="SSF54791">
    <property type="entry name" value="Eukaryotic type KH-domain (KH-domain type I)"/>
    <property type="match status" value="1"/>
</dbReference>